<comment type="caution">
    <text evidence="1">The sequence shown here is derived from an EMBL/GenBank/DDBJ whole genome shotgun (WGS) entry which is preliminary data.</text>
</comment>
<dbReference type="OrthoDB" id="9789813at2"/>
<dbReference type="PANTHER" id="PTHR35145">
    <property type="entry name" value="CYTOPLASMIC PROTEIN-RELATED"/>
    <property type="match status" value="1"/>
</dbReference>
<evidence type="ECO:0000313" key="2">
    <source>
        <dbReference type="Proteomes" id="UP000294902"/>
    </source>
</evidence>
<dbReference type="PANTHER" id="PTHR35145:SF1">
    <property type="entry name" value="CYTOPLASMIC PROTEIN"/>
    <property type="match status" value="1"/>
</dbReference>
<reference evidence="1 2" key="1">
    <citation type="submission" date="2019-03" db="EMBL/GenBank/DDBJ databases">
        <title>Genomic Encyclopedia of Type Strains, Phase IV (KMG-IV): sequencing the most valuable type-strain genomes for metagenomic binning, comparative biology and taxonomic classification.</title>
        <authorList>
            <person name="Goeker M."/>
        </authorList>
    </citation>
    <scope>NUCLEOTIDE SEQUENCE [LARGE SCALE GENOMIC DNA]</scope>
    <source>
        <strain evidence="1 2">DSM 24629</strain>
    </source>
</reference>
<proteinExistence type="predicted"/>
<accession>A0A4R3MS34</accession>
<evidence type="ECO:0000313" key="1">
    <source>
        <dbReference type="EMBL" id="TCT15617.1"/>
    </source>
</evidence>
<sequence length="120" mass="14501">MKYHWIEEYILSKVGINKDFKKEWNWNRYLLKDKMVAAICKDKEGKNIITLKCEPIFGEELRTRYEDIVEGYYMNKVHWNSVNLDGEVPDEILKVMIDQSYELIFRSLSKKVQREIGEYK</sequence>
<dbReference type="SUPFAM" id="SSF142906">
    <property type="entry name" value="YjbR-like"/>
    <property type="match status" value="1"/>
</dbReference>
<keyword evidence="1" id="KW-0238">DNA-binding</keyword>
<organism evidence="1 2">
    <name type="scientific">Natranaerovirga pectinivora</name>
    <dbReference type="NCBI Taxonomy" id="682400"/>
    <lineage>
        <taxon>Bacteria</taxon>
        <taxon>Bacillati</taxon>
        <taxon>Bacillota</taxon>
        <taxon>Clostridia</taxon>
        <taxon>Lachnospirales</taxon>
        <taxon>Natranaerovirgaceae</taxon>
        <taxon>Natranaerovirga</taxon>
    </lineage>
</organism>
<name>A0A4R3MS34_9FIRM</name>
<dbReference type="InterPro" id="IPR058532">
    <property type="entry name" value="YjbR/MT2646/Rv2570-like"/>
</dbReference>
<gene>
    <name evidence="1" type="ORF">EDC18_103325</name>
</gene>
<dbReference type="InterPro" id="IPR007351">
    <property type="entry name" value="YjbR"/>
</dbReference>
<dbReference type="InterPro" id="IPR038056">
    <property type="entry name" value="YjbR-like_sf"/>
</dbReference>
<dbReference type="Pfam" id="PF04237">
    <property type="entry name" value="YjbR"/>
    <property type="match status" value="1"/>
</dbReference>
<keyword evidence="2" id="KW-1185">Reference proteome</keyword>
<dbReference type="Proteomes" id="UP000294902">
    <property type="component" value="Unassembled WGS sequence"/>
</dbReference>
<dbReference type="EMBL" id="SMAL01000003">
    <property type="protein sequence ID" value="TCT15617.1"/>
    <property type="molecule type" value="Genomic_DNA"/>
</dbReference>
<dbReference type="AlphaFoldDB" id="A0A4R3MS34"/>
<dbReference type="Gene3D" id="3.90.1150.30">
    <property type="match status" value="1"/>
</dbReference>
<dbReference type="RefSeq" id="WP_132251459.1">
    <property type="nucleotide sequence ID" value="NZ_SMAL01000003.1"/>
</dbReference>
<protein>
    <submittedName>
        <fullName evidence="1">Putative DNA-binding protein (MmcQ/YjbR family)</fullName>
    </submittedName>
</protein>
<dbReference type="GO" id="GO:0003677">
    <property type="term" value="F:DNA binding"/>
    <property type="evidence" value="ECO:0007669"/>
    <property type="project" value="UniProtKB-KW"/>
</dbReference>